<keyword evidence="1" id="KW-0507">mRNA processing</keyword>
<dbReference type="GO" id="GO:0070534">
    <property type="term" value="P:protein K63-linked ubiquitination"/>
    <property type="evidence" value="ECO:0007669"/>
    <property type="project" value="UniProtKB-UniRule"/>
</dbReference>
<evidence type="ECO:0000313" key="3">
    <source>
        <dbReference type="EMBL" id="TYI29234.1"/>
    </source>
</evidence>
<comment type="similarity">
    <text evidence="1">Belongs to the WD repeat PRP19 family.</text>
</comment>
<organism evidence="3 4">
    <name type="scientific">Gossypium tomentosum</name>
    <name type="common">Hawaiian cotton</name>
    <name type="synonym">Gossypium sandvicense</name>
    <dbReference type="NCBI Taxonomy" id="34277"/>
    <lineage>
        <taxon>Eukaryota</taxon>
        <taxon>Viridiplantae</taxon>
        <taxon>Streptophyta</taxon>
        <taxon>Embryophyta</taxon>
        <taxon>Tracheophyta</taxon>
        <taxon>Spermatophyta</taxon>
        <taxon>Magnoliopsida</taxon>
        <taxon>eudicotyledons</taxon>
        <taxon>Gunneridae</taxon>
        <taxon>Pentapetalae</taxon>
        <taxon>rosids</taxon>
        <taxon>malvids</taxon>
        <taxon>Malvales</taxon>
        <taxon>Malvaceae</taxon>
        <taxon>Malvoideae</taxon>
        <taxon>Gossypium</taxon>
    </lineage>
</organism>
<evidence type="ECO:0000313" key="4">
    <source>
        <dbReference type="Proteomes" id="UP000322667"/>
    </source>
</evidence>
<dbReference type="Gene3D" id="2.130.10.10">
    <property type="entry name" value="YVTN repeat-like/Quinoprotein amine dehydrogenase"/>
    <property type="match status" value="1"/>
</dbReference>
<dbReference type="PANTHER" id="PTHR43995:SF1">
    <property type="entry name" value="PRE-MRNA-PROCESSING FACTOR 19"/>
    <property type="match status" value="1"/>
</dbReference>
<dbReference type="GO" id="GO:0071006">
    <property type="term" value="C:U2-type catalytic step 1 spliceosome"/>
    <property type="evidence" value="ECO:0007669"/>
    <property type="project" value="TreeGrafter"/>
</dbReference>
<comment type="subcellular location">
    <subcellularLocation>
        <location evidence="1">Nucleus</location>
    </subcellularLocation>
</comment>
<keyword evidence="2" id="KW-0732">Signal</keyword>
<dbReference type="GO" id="GO:0006281">
    <property type="term" value="P:DNA repair"/>
    <property type="evidence" value="ECO:0007669"/>
    <property type="project" value="UniProtKB-KW"/>
</dbReference>
<keyword evidence="1" id="KW-0539">Nucleus</keyword>
<dbReference type="SUPFAM" id="SSF50978">
    <property type="entry name" value="WD40 repeat-like"/>
    <property type="match status" value="1"/>
</dbReference>
<keyword evidence="1" id="KW-0508">mRNA splicing</keyword>
<keyword evidence="1" id="KW-0833">Ubl conjugation pathway</keyword>
<feature type="chain" id="PRO_5022895887" description="Pre-mRNA-processing factor 19" evidence="2">
    <location>
        <begin position="26"/>
        <end position="96"/>
    </location>
</feature>
<accession>A0A5D2QPP1</accession>
<dbReference type="EC" id="2.3.2.27" evidence="1"/>
<dbReference type="InterPro" id="IPR015943">
    <property type="entry name" value="WD40/YVTN_repeat-like_dom_sf"/>
</dbReference>
<dbReference type="InterPro" id="IPR036322">
    <property type="entry name" value="WD40_repeat_dom_sf"/>
</dbReference>
<proteinExistence type="inferred from homology"/>
<dbReference type="InterPro" id="IPR038959">
    <property type="entry name" value="Prp19"/>
</dbReference>
<dbReference type="GO" id="GO:0000974">
    <property type="term" value="C:Prp19 complex"/>
    <property type="evidence" value="ECO:0007669"/>
    <property type="project" value="UniProtKB-UniRule"/>
</dbReference>
<keyword evidence="1" id="KW-0227">DNA damage</keyword>
<keyword evidence="1" id="KW-0747">Spliceosome</keyword>
<dbReference type="AlphaFoldDB" id="A0A5D2QPP1"/>
<comment type="catalytic activity">
    <reaction evidence="1">
        <text>S-ubiquitinyl-[E2 ubiquitin-conjugating enzyme]-L-cysteine + [acceptor protein]-L-lysine = [E2 ubiquitin-conjugating enzyme]-L-cysteine + N(6)-ubiquitinyl-[acceptor protein]-L-lysine.</text>
        <dbReference type="EC" id="2.3.2.27"/>
    </reaction>
</comment>
<comment type="function">
    <text evidence="1">Ubiquitin-protein ligase which is mainly involved pre-mRNA splicing and DNA repair. Required for pre-mRNA splicing as component of the spliceosome.</text>
</comment>
<dbReference type="GO" id="GO:0000398">
    <property type="term" value="P:mRNA splicing, via spliceosome"/>
    <property type="evidence" value="ECO:0007669"/>
    <property type="project" value="InterPro"/>
</dbReference>
<comment type="pathway">
    <text evidence="1">Protein modification; protein ubiquitination.</text>
</comment>
<dbReference type="EMBL" id="CM017614">
    <property type="protein sequence ID" value="TYI29234.1"/>
    <property type="molecule type" value="Genomic_DNA"/>
</dbReference>
<evidence type="ECO:0000256" key="1">
    <source>
        <dbReference type="RuleBase" id="RU367101"/>
    </source>
</evidence>
<keyword evidence="1" id="KW-0234">DNA repair</keyword>
<dbReference type="GO" id="GO:0061630">
    <property type="term" value="F:ubiquitin protein ligase activity"/>
    <property type="evidence" value="ECO:0007669"/>
    <property type="project" value="UniProtKB-UniRule"/>
</dbReference>
<sequence>MVTIVATADLILFFVFLVDFDHSWSYLAIVGSDVRVSQVGSIKTKWNCIKTLPDLSGTSRATCVKFGSDAKYLAVGSMDRNLCMFGVPEGDASMES</sequence>
<dbReference type="Proteomes" id="UP000322667">
    <property type="component" value="Chromosome A05"/>
</dbReference>
<protein>
    <recommendedName>
        <fullName evidence="1">Pre-mRNA-processing factor 19</fullName>
        <ecNumber evidence="1">2.3.2.27</ecNumber>
    </recommendedName>
</protein>
<dbReference type="PANTHER" id="PTHR43995">
    <property type="entry name" value="PRE-MRNA-PROCESSING FACTOR 19"/>
    <property type="match status" value="1"/>
</dbReference>
<evidence type="ECO:0000256" key="2">
    <source>
        <dbReference type="SAM" id="SignalP"/>
    </source>
</evidence>
<gene>
    <name evidence="3" type="ORF">ES332_A05G302300v1</name>
</gene>
<keyword evidence="1" id="KW-0808">Transferase</keyword>
<dbReference type="UniPathway" id="UPA00143"/>
<keyword evidence="4" id="KW-1185">Reference proteome</keyword>
<name>A0A5D2QPP1_GOSTO</name>
<feature type="signal peptide" evidence="2">
    <location>
        <begin position="1"/>
        <end position="25"/>
    </location>
</feature>
<dbReference type="GO" id="GO:0005737">
    <property type="term" value="C:cytoplasm"/>
    <property type="evidence" value="ECO:0007669"/>
    <property type="project" value="TreeGrafter"/>
</dbReference>
<reference evidence="3 4" key="1">
    <citation type="submission" date="2019-07" db="EMBL/GenBank/DDBJ databases">
        <title>WGS assembly of Gossypium tomentosum.</title>
        <authorList>
            <person name="Chen Z.J."/>
            <person name="Sreedasyam A."/>
            <person name="Ando A."/>
            <person name="Song Q."/>
            <person name="De L."/>
            <person name="Hulse-Kemp A."/>
            <person name="Ding M."/>
            <person name="Ye W."/>
            <person name="Kirkbride R."/>
            <person name="Jenkins J."/>
            <person name="Plott C."/>
            <person name="Lovell J."/>
            <person name="Lin Y.-M."/>
            <person name="Vaughn R."/>
            <person name="Liu B."/>
            <person name="Li W."/>
            <person name="Simpson S."/>
            <person name="Scheffler B."/>
            <person name="Saski C."/>
            <person name="Grover C."/>
            <person name="Hu G."/>
            <person name="Conover J."/>
            <person name="Carlson J."/>
            <person name="Shu S."/>
            <person name="Boston L."/>
            <person name="Williams M."/>
            <person name="Peterson D."/>
            <person name="Mcgee K."/>
            <person name="Jones D."/>
            <person name="Wendel J."/>
            <person name="Stelly D."/>
            <person name="Grimwood J."/>
            <person name="Schmutz J."/>
        </authorList>
    </citation>
    <scope>NUCLEOTIDE SEQUENCE [LARGE SCALE GENOMIC DNA]</scope>
    <source>
        <strain evidence="3">7179.01</strain>
    </source>
</reference>
<comment type="subunit">
    <text evidence="1">Homotetramer.</text>
</comment>